<accession>A0AAV8XJ67</accession>
<name>A0AAV8XJ67_9CUCU</name>
<dbReference type="EMBL" id="JAPWTK010000542">
    <property type="protein sequence ID" value="KAJ8938670.1"/>
    <property type="molecule type" value="Genomic_DNA"/>
</dbReference>
<dbReference type="GO" id="GO:0000175">
    <property type="term" value="F:3'-5'-RNA exonuclease activity"/>
    <property type="evidence" value="ECO:0007669"/>
    <property type="project" value="TreeGrafter"/>
</dbReference>
<evidence type="ECO:0000313" key="1">
    <source>
        <dbReference type="EMBL" id="KAJ8938670.1"/>
    </source>
</evidence>
<dbReference type="AlphaFoldDB" id="A0AAV8XJ67"/>
<dbReference type="InterPro" id="IPR036691">
    <property type="entry name" value="Endo/exonu/phosph_ase_sf"/>
</dbReference>
<sequence>MRLLIFAKFYPHYTHYHKEKWMLQKECIPKDLEKILTGKRITVSPLFRCFHKVQITVTMLDPLFVTTDGFYMFHHNSISATAAMDSAGKAIHKPANIAKPRIFTVMCYNVLCDKYATRQMYSYCPSWALDWDYRKKGILEEIRHYGSGLNKSPRG</sequence>
<evidence type="ECO:0000313" key="2">
    <source>
        <dbReference type="Proteomes" id="UP001162162"/>
    </source>
</evidence>
<organism evidence="1 2">
    <name type="scientific">Aromia moschata</name>
    <dbReference type="NCBI Taxonomy" id="1265417"/>
    <lineage>
        <taxon>Eukaryota</taxon>
        <taxon>Metazoa</taxon>
        <taxon>Ecdysozoa</taxon>
        <taxon>Arthropoda</taxon>
        <taxon>Hexapoda</taxon>
        <taxon>Insecta</taxon>
        <taxon>Pterygota</taxon>
        <taxon>Neoptera</taxon>
        <taxon>Endopterygota</taxon>
        <taxon>Coleoptera</taxon>
        <taxon>Polyphaga</taxon>
        <taxon>Cucujiformia</taxon>
        <taxon>Chrysomeloidea</taxon>
        <taxon>Cerambycidae</taxon>
        <taxon>Cerambycinae</taxon>
        <taxon>Callichromatini</taxon>
        <taxon>Aromia</taxon>
    </lineage>
</organism>
<dbReference type="InterPro" id="IPR050410">
    <property type="entry name" value="CCR4/nocturin_mRNA_transcr"/>
</dbReference>
<reference evidence="1" key="1">
    <citation type="journal article" date="2023" name="Insect Mol. Biol.">
        <title>Genome sequencing provides insights into the evolution of gene families encoding plant cell wall-degrading enzymes in longhorned beetles.</title>
        <authorList>
            <person name="Shin N.R."/>
            <person name="Okamura Y."/>
            <person name="Kirsch R."/>
            <person name="Pauchet Y."/>
        </authorList>
    </citation>
    <scope>NUCLEOTIDE SEQUENCE</scope>
    <source>
        <strain evidence="1">AMC_N1</strain>
    </source>
</reference>
<dbReference type="Proteomes" id="UP001162162">
    <property type="component" value="Unassembled WGS sequence"/>
</dbReference>
<comment type="caution">
    <text evidence="1">The sequence shown here is derived from an EMBL/GenBank/DDBJ whole genome shotgun (WGS) entry which is preliminary data.</text>
</comment>
<dbReference type="PANTHER" id="PTHR12121">
    <property type="entry name" value="CARBON CATABOLITE REPRESSOR PROTEIN 4"/>
    <property type="match status" value="1"/>
</dbReference>
<dbReference type="Gene3D" id="3.60.10.10">
    <property type="entry name" value="Endonuclease/exonuclease/phosphatase"/>
    <property type="match status" value="1"/>
</dbReference>
<protein>
    <submittedName>
        <fullName evidence="1">Uncharacterized protein</fullName>
    </submittedName>
</protein>
<proteinExistence type="predicted"/>
<dbReference type="PANTHER" id="PTHR12121:SF100">
    <property type="entry name" value="POLY(A)-SPECIFIC RIBONUCLEASE"/>
    <property type="match status" value="1"/>
</dbReference>
<gene>
    <name evidence="1" type="ORF">NQ318_020368</name>
</gene>
<keyword evidence="2" id="KW-1185">Reference proteome</keyword>